<dbReference type="STRING" id="226506.SAMN04488519_1176"/>
<dbReference type="Proteomes" id="UP000199564">
    <property type="component" value="Unassembled WGS sequence"/>
</dbReference>
<reference evidence="2" key="1">
    <citation type="submission" date="2016-10" db="EMBL/GenBank/DDBJ databases">
        <authorList>
            <person name="Varghese N."/>
            <person name="Submissions S."/>
        </authorList>
    </citation>
    <scope>NUCLEOTIDE SEQUENCE [LARGE SCALE GENOMIC DNA]</scope>
    <source>
        <strain evidence="2">DSM 15282</strain>
    </source>
</reference>
<sequence>MATINYTKRLENIQSRKFDRELNESVLSKTFSSREIPENVKYLAESMRKIE</sequence>
<evidence type="ECO:0000313" key="2">
    <source>
        <dbReference type="Proteomes" id="UP000199564"/>
    </source>
</evidence>
<accession>A0A1I5K4K2</accession>
<keyword evidence="2" id="KW-1185">Reference proteome</keyword>
<proteinExistence type="predicted"/>
<name>A0A1I5K4K2_9BACT</name>
<evidence type="ECO:0000313" key="1">
    <source>
        <dbReference type="EMBL" id="SFO79663.1"/>
    </source>
</evidence>
<organism evidence="1 2">
    <name type="scientific">Algoriphagus ornithinivorans</name>
    <dbReference type="NCBI Taxonomy" id="226506"/>
    <lineage>
        <taxon>Bacteria</taxon>
        <taxon>Pseudomonadati</taxon>
        <taxon>Bacteroidota</taxon>
        <taxon>Cytophagia</taxon>
        <taxon>Cytophagales</taxon>
        <taxon>Cyclobacteriaceae</taxon>
        <taxon>Algoriphagus</taxon>
    </lineage>
</organism>
<dbReference type="EMBL" id="FOVW01000017">
    <property type="protein sequence ID" value="SFO79663.1"/>
    <property type="molecule type" value="Genomic_DNA"/>
</dbReference>
<dbReference type="AlphaFoldDB" id="A0A1I5K4K2"/>
<protein>
    <submittedName>
        <fullName evidence="1">Uncharacterized protein</fullName>
    </submittedName>
</protein>
<gene>
    <name evidence="1" type="ORF">SAMN04488519_1176</name>
</gene>